<reference evidence="1" key="1">
    <citation type="submission" date="2021-02" db="EMBL/GenBank/DDBJ databases">
        <title>Infant gut strain persistence is associated with maternal origin, phylogeny, and functional potential including surface adhesion and iron acquisition.</title>
        <authorList>
            <person name="Lou Y.C."/>
        </authorList>
    </citation>
    <scope>NUCLEOTIDE SEQUENCE</scope>
    <source>
        <strain evidence="1">L1_008_092G1_dasL1_008_092G1_concoct_16</strain>
    </source>
</reference>
<dbReference type="InterPro" id="IPR016155">
    <property type="entry name" value="Mopterin_synth/thiamin_S_b"/>
</dbReference>
<dbReference type="AlphaFoldDB" id="A0A943Y4K0"/>
<dbReference type="NCBIfam" id="TIGR01683">
    <property type="entry name" value="thiS"/>
    <property type="match status" value="1"/>
</dbReference>
<proteinExistence type="predicted"/>
<sequence>MTITYNGEPLTTDATTVFDLVMEQFGTDAGVAVALNRSIVPRSTWKDSALNDGDRVDALTAVQGG</sequence>
<dbReference type="RefSeq" id="WP_204861823.1">
    <property type="nucleotide sequence ID" value="NZ_CABFLY010000003.1"/>
</dbReference>
<accession>A0A943Y4K0</accession>
<comment type="caution">
    <text evidence="1">The sequence shown here is derived from an EMBL/GenBank/DDBJ whole genome shotgun (WGS) entry which is preliminary data.</text>
</comment>
<dbReference type="PANTHER" id="PTHR34472:SF1">
    <property type="entry name" value="SULFUR CARRIER PROTEIN THIS"/>
    <property type="match status" value="1"/>
</dbReference>
<dbReference type="PANTHER" id="PTHR34472">
    <property type="entry name" value="SULFUR CARRIER PROTEIN THIS"/>
    <property type="match status" value="1"/>
</dbReference>
<dbReference type="Pfam" id="PF02597">
    <property type="entry name" value="ThiS"/>
    <property type="match status" value="1"/>
</dbReference>
<evidence type="ECO:0000313" key="1">
    <source>
        <dbReference type="EMBL" id="MBS6635677.1"/>
    </source>
</evidence>
<dbReference type="InterPro" id="IPR010035">
    <property type="entry name" value="Thi_S"/>
</dbReference>
<dbReference type="Proteomes" id="UP000739069">
    <property type="component" value="Unassembled WGS sequence"/>
</dbReference>
<evidence type="ECO:0000313" key="2">
    <source>
        <dbReference type="Proteomes" id="UP000739069"/>
    </source>
</evidence>
<dbReference type="InterPro" id="IPR012675">
    <property type="entry name" value="Beta-grasp_dom_sf"/>
</dbReference>
<organism evidence="1 2">
    <name type="scientific">Rothia mucilaginosa</name>
    <dbReference type="NCBI Taxonomy" id="43675"/>
    <lineage>
        <taxon>Bacteria</taxon>
        <taxon>Bacillati</taxon>
        <taxon>Actinomycetota</taxon>
        <taxon>Actinomycetes</taxon>
        <taxon>Micrococcales</taxon>
        <taxon>Micrococcaceae</taxon>
        <taxon>Rothia</taxon>
    </lineage>
</organism>
<dbReference type="SUPFAM" id="SSF54285">
    <property type="entry name" value="MoaD/ThiS"/>
    <property type="match status" value="1"/>
</dbReference>
<protein>
    <submittedName>
        <fullName evidence="1">Sulfur carrier protein ThiS</fullName>
    </submittedName>
</protein>
<dbReference type="CDD" id="cd00565">
    <property type="entry name" value="Ubl_ThiS"/>
    <property type="match status" value="1"/>
</dbReference>
<dbReference type="EMBL" id="JAGZXI010000016">
    <property type="protein sequence ID" value="MBS6635677.1"/>
    <property type="molecule type" value="Genomic_DNA"/>
</dbReference>
<dbReference type="Gene3D" id="3.10.20.30">
    <property type="match status" value="1"/>
</dbReference>
<gene>
    <name evidence="1" type="primary">thiS</name>
    <name evidence="1" type="ORF">KH265_08600</name>
</gene>
<dbReference type="InterPro" id="IPR003749">
    <property type="entry name" value="ThiS/MoaD-like"/>
</dbReference>
<name>A0A943Y4K0_9MICC</name>